<feature type="compositionally biased region" description="Basic and acidic residues" evidence="1">
    <location>
        <begin position="369"/>
        <end position="381"/>
    </location>
</feature>
<dbReference type="OrthoDB" id="1090891at2"/>
<evidence type="ECO:0000256" key="1">
    <source>
        <dbReference type="SAM" id="MobiDB-lite"/>
    </source>
</evidence>
<name>A0A1U7IET3_9CYAN</name>
<evidence type="ECO:0000256" key="2">
    <source>
        <dbReference type="SAM" id="SignalP"/>
    </source>
</evidence>
<comment type="caution">
    <text evidence="4">The sequence shown here is derived from an EMBL/GenBank/DDBJ whole genome shotgun (WGS) entry which is preliminary data.</text>
</comment>
<evidence type="ECO:0000313" key="4">
    <source>
        <dbReference type="EMBL" id="OKH35444.1"/>
    </source>
</evidence>
<sequence length="391" mass="42887">MQIRTWRLLVVLGLAGSFCTAESAIRFSEPIRKIAPLVAQAYTSRVNITLERQPNESFQTLTRRAETVARAAAQRSFDNDILVTQAAVIVTGEHIGLSAPILTLEVSRDNWKNYPNAQRWSTYYPNSKALLKIDDPTPTPVAAATGEGRQRPEPTLGTGVIQSTLRWSTTDDLDLSVTDPSGQRVFYQNKKVASGGELDVDSNADCQDTITNPVENVFWPATGAPPGNYVVRVNLYKRCATQQGPIPFRLRLLVQGRTQELTGTVDANKQTVSFPVSLAAGGAAPGQPANNRNNAPAGTGNQRQRPNSGTTNRNSNRTRNNTQQNNSTNPTNRTGTNNNNQTGTQSTPNQQTNTQPNRPRSRATYGEGLIRRTRELRDEINNRPPTDVPEN</sequence>
<dbReference type="InterPro" id="IPR019220">
    <property type="entry name" value="DUF2135"/>
</dbReference>
<feature type="chain" id="PRO_5013364303" description="DUF2135 domain-containing protein" evidence="2">
    <location>
        <begin position="24"/>
        <end position="391"/>
    </location>
</feature>
<dbReference type="Proteomes" id="UP000185860">
    <property type="component" value="Unassembled WGS sequence"/>
</dbReference>
<dbReference type="RefSeq" id="WP_073595408.1">
    <property type="nucleotide sequence ID" value="NZ_MRCE01000022.1"/>
</dbReference>
<dbReference type="AlphaFoldDB" id="A0A1U7IET3"/>
<evidence type="ECO:0000313" key="5">
    <source>
        <dbReference type="Proteomes" id="UP000185860"/>
    </source>
</evidence>
<feature type="compositionally biased region" description="Low complexity" evidence="1">
    <location>
        <begin position="279"/>
        <end position="358"/>
    </location>
</feature>
<dbReference type="STRING" id="454136.NIES2119_20760"/>
<accession>A0A1U7IET3</accession>
<proteinExistence type="predicted"/>
<evidence type="ECO:0000259" key="3">
    <source>
        <dbReference type="Pfam" id="PF09906"/>
    </source>
</evidence>
<reference evidence="4 5" key="1">
    <citation type="submission" date="2016-11" db="EMBL/GenBank/DDBJ databases">
        <title>Draft Genome Sequences of Nine Cyanobacterial Strains from Diverse Habitats.</title>
        <authorList>
            <person name="Zhu T."/>
            <person name="Hou S."/>
            <person name="Lu X."/>
            <person name="Hess W.R."/>
        </authorList>
    </citation>
    <scope>NUCLEOTIDE SEQUENCE [LARGE SCALE GENOMIC DNA]</scope>
    <source>
        <strain evidence="4 5">IAM M-71</strain>
    </source>
</reference>
<protein>
    <recommendedName>
        <fullName evidence="3">DUF2135 domain-containing protein</fullName>
    </recommendedName>
</protein>
<dbReference type="EMBL" id="MRCE01000022">
    <property type="protein sequence ID" value="OKH35444.1"/>
    <property type="molecule type" value="Genomic_DNA"/>
</dbReference>
<organism evidence="4 5">
    <name type="scientific">[Phormidium ambiguum] IAM M-71</name>
    <dbReference type="NCBI Taxonomy" id="454136"/>
    <lineage>
        <taxon>Bacteria</taxon>
        <taxon>Bacillati</taxon>
        <taxon>Cyanobacteriota</taxon>
        <taxon>Cyanophyceae</taxon>
        <taxon>Oscillatoriophycideae</taxon>
        <taxon>Aerosakkonematales</taxon>
        <taxon>Aerosakkonemataceae</taxon>
        <taxon>Floridanema</taxon>
    </lineage>
</organism>
<feature type="signal peptide" evidence="2">
    <location>
        <begin position="1"/>
        <end position="23"/>
    </location>
</feature>
<feature type="domain" description="DUF2135" evidence="3">
    <location>
        <begin position="224"/>
        <end position="276"/>
    </location>
</feature>
<dbReference type="Pfam" id="PF09906">
    <property type="entry name" value="DUF2135"/>
    <property type="match status" value="1"/>
</dbReference>
<dbReference type="Gene3D" id="2.60.120.380">
    <property type="match status" value="1"/>
</dbReference>
<feature type="region of interest" description="Disordered" evidence="1">
    <location>
        <begin position="279"/>
        <end position="391"/>
    </location>
</feature>
<gene>
    <name evidence="4" type="ORF">NIES2119_20760</name>
</gene>
<keyword evidence="2" id="KW-0732">Signal</keyword>